<gene>
    <name evidence="3" type="ORF">D4L85_05040</name>
</gene>
<keyword evidence="4" id="KW-1185">Reference proteome</keyword>
<evidence type="ECO:0000313" key="3">
    <source>
        <dbReference type="EMBL" id="AYB29983.1"/>
    </source>
</evidence>
<dbReference type="AlphaFoldDB" id="A0A385SE63"/>
<feature type="coiled-coil region" evidence="1">
    <location>
        <begin position="94"/>
        <end position="121"/>
    </location>
</feature>
<feature type="coiled-coil region" evidence="1">
    <location>
        <begin position="29"/>
        <end position="56"/>
    </location>
</feature>
<evidence type="ECO:0000256" key="1">
    <source>
        <dbReference type="SAM" id="Coils"/>
    </source>
</evidence>
<dbReference type="KEGG" id="chk:D4L85_05040"/>
<keyword evidence="1" id="KW-0175">Coiled coil</keyword>
<name>A0A385SE63_9BACT</name>
<feature type="signal peptide" evidence="2">
    <location>
        <begin position="1"/>
        <end position="30"/>
    </location>
</feature>
<keyword evidence="2" id="KW-0732">Signal</keyword>
<evidence type="ECO:0000256" key="2">
    <source>
        <dbReference type="SAM" id="SignalP"/>
    </source>
</evidence>
<accession>A0A385SE63</accession>
<evidence type="ECO:0008006" key="5">
    <source>
        <dbReference type="Google" id="ProtNLM"/>
    </source>
</evidence>
<protein>
    <recommendedName>
        <fullName evidence="5">Peptidase M23</fullName>
    </recommendedName>
</protein>
<organism evidence="3 4">
    <name type="scientific">Chryseolinea soli</name>
    <dbReference type="NCBI Taxonomy" id="2321403"/>
    <lineage>
        <taxon>Bacteria</taxon>
        <taxon>Pseudomonadati</taxon>
        <taxon>Bacteroidota</taxon>
        <taxon>Cytophagia</taxon>
        <taxon>Cytophagales</taxon>
        <taxon>Fulvivirgaceae</taxon>
        <taxon>Chryseolinea</taxon>
    </lineage>
</organism>
<proteinExistence type="predicted"/>
<reference evidence="4" key="1">
    <citation type="submission" date="2018-09" db="EMBL/GenBank/DDBJ databases">
        <title>Chryseolinea sp. KIS68-18 isolated from soil.</title>
        <authorList>
            <person name="Weon H.-Y."/>
            <person name="Kwon S.-W."/>
            <person name="Lee S.A."/>
        </authorList>
    </citation>
    <scope>NUCLEOTIDE SEQUENCE [LARGE SCALE GENOMIC DNA]</scope>
    <source>
        <strain evidence="4">KIS68-18</strain>
    </source>
</reference>
<sequence length="153" mass="17410">MEKSTKKMKTKILAFTLTGLMIAASLTTFAQEDKKAKEARKDLAIAKKDLREAKTDSAADYQKFKTASETKIRENQMEIATLKAKKSTDTKEVKDRYDKRVIALEQKNNDLKKKIKDASTVKTSAWPTFKREFNHDLQELGHAIKDIGVDNTK</sequence>
<feature type="chain" id="PRO_5017330057" description="Peptidase M23" evidence="2">
    <location>
        <begin position="31"/>
        <end position="153"/>
    </location>
</feature>
<evidence type="ECO:0000313" key="4">
    <source>
        <dbReference type="Proteomes" id="UP000266183"/>
    </source>
</evidence>
<dbReference type="Proteomes" id="UP000266183">
    <property type="component" value="Chromosome"/>
</dbReference>
<dbReference type="EMBL" id="CP032382">
    <property type="protein sequence ID" value="AYB29983.1"/>
    <property type="molecule type" value="Genomic_DNA"/>
</dbReference>